<reference evidence="3" key="1">
    <citation type="submission" date="2021-03" db="EMBL/GenBank/DDBJ databases">
        <authorList>
            <person name="Ping X."/>
        </authorList>
    </citation>
    <scope>NUCLEOTIDE SEQUENCE</scope>
    <source>
        <strain evidence="3">E313</strain>
    </source>
</reference>
<name>A0ABS8ERF7_9FLAO</name>
<reference evidence="3" key="2">
    <citation type="submission" date="2021-10" db="EMBL/GenBank/DDBJ databases">
        <title>Genome of Winogradskyella sp. E313.</title>
        <authorList>
            <person name="Zhou Y."/>
        </authorList>
    </citation>
    <scope>NUCLEOTIDE SEQUENCE</scope>
    <source>
        <strain evidence="3">E313</strain>
    </source>
</reference>
<organism evidence="3 4">
    <name type="scientific">Winogradskyella immobilis</name>
    <dbReference type="NCBI Taxonomy" id="2816852"/>
    <lineage>
        <taxon>Bacteria</taxon>
        <taxon>Pseudomonadati</taxon>
        <taxon>Bacteroidota</taxon>
        <taxon>Flavobacteriia</taxon>
        <taxon>Flavobacteriales</taxon>
        <taxon>Flavobacteriaceae</taxon>
        <taxon>Winogradskyella</taxon>
    </lineage>
</organism>
<keyword evidence="1" id="KW-0732">Signal</keyword>
<comment type="caution">
    <text evidence="3">The sequence shown here is derived from an EMBL/GenBank/DDBJ whole genome shotgun (WGS) entry which is preliminary data.</text>
</comment>
<dbReference type="InterPro" id="IPR036465">
    <property type="entry name" value="vWFA_dom_sf"/>
</dbReference>
<dbReference type="InterPro" id="IPR002035">
    <property type="entry name" value="VWF_A"/>
</dbReference>
<dbReference type="Pfam" id="PF00092">
    <property type="entry name" value="VWA"/>
    <property type="match status" value="1"/>
</dbReference>
<feature type="chain" id="PRO_5045561140" evidence="1">
    <location>
        <begin position="35"/>
        <end position="717"/>
    </location>
</feature>
<dbReference type="Gene3D" id="3.40.50.410">
    <property type="entry name" value="von Willebrand factor, type A domain"/>
    <property type="match status" value="1"/>
</dbReference>
<feature type="non-terminal residue" evidence="3">
    <location>
        <position position="717"/>
    </location>
</feature>
<evidence type="ECO:0000259" key="2">
    <source>
        <dbReference type="PROSITE" id="PS50234"/>
    </source>
</evidence>
<dbReference type="Gene3D" id="2.60.40.10">
    <property type="entry name" value="Immunoglobulins"/>
    <property type="match status" value="1"/>
</dbReference>
<evidence type="ECO:0000313" key="4">
    <source>
        <dbReference type="Proteomes" id="UP000778797"/>
    </source>
</evidence>
<sequence>MKHPLQFQKKSNKYRLTQILLGLTFLLSFGFSNAQNPPDTEVVITKTATPADLCNQFNVTLSIEGNPPVAPQEVILVIDRSGSMDNIPPGGGDPPIEFARVAAIEFVNEFFDANNDPNDENRLGLVSYAGSATRDFPLSGSASQQAIINQINIISGMTDGFTDTDDALDMSRAEFVENGTFDCRTSRSVILLTDGVPQNNDCNVGSINNPGTCITRAIDAAEDLEIIQDDGEDFNQNIFSIGLVGALNGPVTDLAEFILNEISNTGPAFITDNNAILDDIYAQILGQLVSVARQLPGEALVTDTIPVGFNLVPNTFIPSRGTVTSSIVNGDIVNEWSIEAIFAETVTLTYTIVADDTNAACGITNGGLSVMRFENSFCEEQTKTFANPDICIPCPEIDPIISRVDCSNEIEFDSGISFIGTDSCGPTTDGFAWEFFVNDVSVGTANTSSGTFTLPDASNVDRTLRAELSYTGAFGNNGACTLEPVNANVIINIPIDPTIEIDIETATCPDLIDASITVTVSNGTPPFTYVWTLDGNPFNPQNIVNTANSQTINNIGVGNYEVVVTDNSSCSVAAAQAVVTSNDAENPEITVPATITIEGCDENDITADNSVFPLSLTQSGDVQSTFASNSDYNASDDVEIASITYIDTVTSTSATITTVERVFTVTDACGNFATTTQTINISDTTDPTITCPADITDVTSTGGTGDCEATVNLGDPT</sequence>
<feature type="domain" description="VWFA" evidence="2">
    <location>
        <begin position="73"/>
        <end position="284"/>
    </location>
</feature>
<dbReference type="EMBL" id="JAFMPT010000015">
    <property type="protein sequence ID" value="MCC1485120.1"/>
    <property type="molecule type" value="Genomic_DNA"/>
</dbReference>
<feature type="signal peptide" evidence="1">
    <location>
        <begin position="1"/>
        <end position="34"/>
    </location>
</feature>
<dbReference type="Proteomes" id="UP000778797">
    <property type="component" value="Unassembled WGS sequence"/>
</dbReference>
<gene>
    <name evidence="3" type="ORF">J1C55_11005</name>
</gene>
<dbReference type="InterPro" id="IPR013783">
    <property type="entry name" value="Ig-like_fold"/>
</dbReference>
<dbReference type="SUPFAM" id="SSF53300">
    <property type="entry name" value="vWA-like"/>
    <property type="match status" value="1"/>
</dbReference>
<keyword evidence="4" id="KW-1185">Reference proteome</keyword>
<proteinExistence type="predicted"/>
<evidence type="ECO:0000313" key="3">
    <source>
        <dbReference type="EMBL" id="MCC1485120.1"/>
    </source>
</evidence>
<dbReference type="PROSITE" id="PS50234">
    <property type="entry name" value="VWFA"/>
    <property type="match status" value="1"/>
</dbReference>
<dbReference type="CDD" id="cd00198">
    <property type="entry name" value="vWFA"/>
    <property type="match status" value="1"/>
</dbReference>
<protein>
    <submittedName>
        <fullName evidence="3">VWA domain-containing protein</fullName>
    </submittedName>
</protein>
<dbReference type="SMART" id="SM00327">
    <property type="entry name" value="VWA"/>
    <property type="match status" value="1"/>
</dbReference>
<dbReference type="RefSeq" id="WP_227477611.1">
    <property type="nucleotide sequence ID" value="NZ_JAFMPT010000015.1"/>
</dbReference>
<accession>A0ABS8ERF7</accession>
<evidence type="ECO:0000256" key="1">
    <source>
        <dbReference type="SAM" id="SignalP"/>
    </source>
</evidence>